<evidence type="ECO:0000256" key="1">
    <source>
        <dbReference type="ARBA" id="ARBA00023015"/>
    </source>
</evidence>
<dbReference type="InterPro" id="IPR011711">
    <property type="entry name" value="GntR_C"/>
</dbReference>
<proteinExistence type="predicted"/>
<dbReference type="InterPro" id="IPR008920">
    <property type="entry name" value="TF_FadR/GntR_C"/>
</dbReference>
<accession>A0A7X6RS18</accession>
<evidence type="ECO:0000256" key="3">
    <source>
        <dbReference type="ARBA" id="ARBA00023163"/>
    </source>
</evidence>
<dbReference type="InterPro" id="IPR036390">
    <property type="entry name" value="WH_DNA-bd_sf"/>
</dbReference>
<dbReference type="PRINTS" id="PR00035">
    <property type="entry name" value="HTHGNTR"/>
</dbReference>
<keyword evidence="3" id="KW-0804">Transcription</keyword>
<evidence type="ECO:0000259" key="4">
    <source>
        <dbReference type="PROSITE" id="PS50949"/>
    </source>
</evidence>
<dbReference type="InterPro" id="IPR036388">
    <property type="entry name" value="WH-like_DNA-bd_sf"/>
</dbReference>
<organism evidence="5 6">
    <name type="scientific">Nocardiopsis alborubida</name>
    <dbReference type="NCBI Taxonomy" id="146802"/>
    <lineage>
        <taxon>Bacteria</taxon>
        <taxon>Bacillati</taxon>
        <taxon>Actinomycetota</taxon>
        <taxon>Actinomycetes</taxon>
        <taxon>Streptosporangiales</taxon>
        <taxon>Nocardiopsidaceae</taxon>
        <taxon>Nocardiopsis</taxon>
    </lineage>
</organism>
<dbReference type="Gene3D" id="1.20.120.530">
    <property type="entry name" value="GntR ligand-binding domain-like"/>
    <property type="match status" value="1"/>
</dbReference>
<dbReference type="AlphaFoldDB" id="A0A7X6RS18"/>
<keyword evidence="6" id="KW-1185">Reference proteome</keyword>
<name>A0A7X6RS18_9ACTN</name>
<dbReference type="Pfam" id="PF00392">
    <property type="entry name" value="GntR"/>
    <property type="match status" value="1"/>
</dbReference>
<dbReference type="SUPFAM" id="SSF46785">
    <property type="entry name" value="Winged helix' DNA-binding domain"/>
    <property type="match status" value="1"/>
</dbReference>
<comment type="caution">
    <text evidence="5">The sequence shown here is derived from an EMBL/GenBank/DDBJ whole genome shotgun (WGS) entry which is preliminary data.</text>
</comment>
<evidence type="ECO:0000313" key="6">
    <source>
        <dbReference type="Proteomes" id="UP000553209"/>
    </source>
</evidence>
<dbReference type="Proteomes" id="UP000553209">
    <property type="component" value="Unassembled WGS sequence"/>
</dbReference>
<dbReference type="SMART" id="SM00345">
    <property type="entry name" value="HTH_GNTR"/>
    <property type="match status" value="1"/>
</dbReference>
<dbReference type="GO" id="GO:0003700">
    <property type="term" value="F:DNA-binding transcription factor activity"/>
    <property type="evidence" value="ECO:0007669"/>
    <property type="project" value="InterPro"/>
</dbReference>
<dbReference type="PANTHER" id="PTHR43537:SF5">
    <property type="entry name" value="UXU OPERON TRANSCRIPTIONAL REGULATOR"/>
    <property type="match status" value="1"/>
</dbReference>
<gene>
    <name evidence="5" type="ORF">HGB44_23225</name>
</gene>
<reference evidence="5 6" key="1">
    <citation type="submission" date="2020-04" db="EMBL/GenBank/DDBJ databases">
        <title>MicrobeNet Type strains.</title>
        <authorList>
            <person name="Nicholson A.C."/>
        </authorList>
    </citation>
    <scope>NUCLEOTIDE SEQUENCE [LARGE SCALE GENOMIC DNA]</scope>
    <source>
        <strain evidence="5 6">ATCC 23612</strain>
    </source>
</reference>
<dbReference type="Pfam" id="PF07729">
    <property type="entry name" value="FCD"/>
    <property type="match status" value="1"/>
</dbReference>
<dbReference type="RefSeq" id="WP_061082353.1">
    <property type="nucleotide sequence ID" value="NZ_JAAXPG010000025.1"/>
</dbReference>
<dbReference type="PROSITE" id="PS50949">
    <property type="entry name" value="HTH_GNTR"/>
    <property type="match status" value="1"/>
</dbReference>
<keyword evidence="2" id="KW-0238">DNA-binding</keyword>
<keyword evidence="1" id="KW-0805">Transcription regulation</keyword>
<feature type="domain" description="HTH gntR-type" evidence="4">
    <location>
        <begin position="1"/>
        <end position="68"/>
    </location>
</feature>
<dbReference type="InterPro" id="IPR000524">
    <property type="entry name" value="Tscrpt_reg_HTH_GntR"/>
</dbReference>
<dbReference type="SMART" id="SM00895">
    <property type="entry name" value="FCD"/>
    <property type="match status" value="1"/>
</dbReference>
<dbReference type="GO" id="GO:0003677">
    <property type="term" value="F:DNA binding"/>
    <property type="evidence" value="ECO:0007669"/>
    <property type="project" value="UniProtKB-KW"/>
</dbReference>
<dbReference type="Gene3D" id="1.10.10.10">
    <property type="entry name" value="Winged helix-like DNA-binding domain superfamily/Winged helix DNA-binding domain"/>
    <property type="match status" value="1"/>
</dbReference>
<protein>
    <submittedName>
        <fullName evidence="5">FadR family transcriptional regulator</fullName>
    </submittedName>
</protein>
<evidence type="ECO:0000313" key="5">
    <source>
        <dbReference type="EMBL" id="NKZ00556.1"/>
    </source>
</evidence>
<sequence>MDTNFDALVEALAPEAKAAGTESRLMTERELAERLGTSRATVRENLGSLEMLGMVRRTQGAGTFFTKPDASFVQFLFGLMSKFGHIDDASVERAREMMEVAVVQEAADRADEEDVRALRGHVEDMVRATAAGDAEAGHEADYAFHKKLFQIADNPVIEFFVDGMSLALKDVLAHKRALALDIEARAAEGDTAEPRRTDTVHTPIVDAVEAHDRSAAAAAMVEHFTLWRRITEGTAPADGR</sequence>
<dbReference type="SUPFAM" id="SSF48008">
    <property type="entry name" value="GntR ligand-binding domain-like"/>
    <property type="match status" value="1"/>
</dbReference>
<dbReference type="EMBL" id="JAAXPG010000025">
    <property type="protein sequence ID" value="NKZ00556.1"/>
    <property type="molecule type" value="Genomic_DNA"/>
</dbReference>
<evidence type="ECO:0000256" key="2">
    <source>
        <dbReference type="ARBA" id="ARBA00023125"/>
    </source>
</evidence>
<dbReference type="PANTHER" id="PTHR43537">
    <property type="entry name" value="TRANSCRIPTIONAL REGULATOR, GNTR FAMILY"/>
    <property type="match status" value="1"/>
</dbReference>